<organism evidence="4 5">
    <name type="scientific">Acetoanaerobium noterae</name>
    <dbReference type="NCBI Taxonomy" id="745369"/>
    <lineage>
        <taxon>Bacteria</taxon>
        <taxon>Bacillati</taxon>
        <taxon>Bacillota</taxon>
        <taxon>Clostridia</taxon>
        <taxon>Peptostreptococcales</taxon>
        <taxon>Filifactoraceae</taxon>
        <taxon>Acetoanaerobium</taxon>
    </lineage>
</organism>
<proteinExistence type="predicted"/>
<dbReference type="PANTHER" id="PTHR35936">
    <property type="entry name" value="MEMBRANE-BOUND LYTIC MUREIN TRANSGLYCOSYLASE F"/>
    <property type="match status" value="1"/>
</dbReference>
<dbReference type="Proteomes" id="UP000243406">
    <property type="component" value="Unassembled WGS sequence"/>
</dbReference>
<name>A0A1T4ZS07_9FIRM</name>
<dbReference type="InterPro" id="IPR001638">
    <property type="entry name" value="Solute-binding_3/MltF_N"/>
</dbReference>
<evidence type="ECO:0000313" key="4">
    <source>
        <dbReference type="EMBL" id="SKB25500.1"/>
    </source>
</evidence>
<dbReference type="Gene3D" id="3.40.190.10">
    <property type="entry name" value="Periplasmic binding protein-like II"/>
    <property type="match status" value="2"/>
</dbReference>
<dbReference type="PROSITE" id="PS51257">
    <property type="entry name" value="PROKAR_LIPOPROTEIN"/>
    <property type="match status" value="1"/>
</dbReference>
<evidence type="ECO:0000259" key="3">
    <source>
        <dbReference type="SMART" id="SM00062"/>
    </source>
</evidence>
<keyword evidence="5" id="KW-1185">Reference proteome</keyword>
<dbReference type="EMBL" id="FUYN01000001">
    <property type="protein sequence ID" value="SKB25500.1"/>
    <property type="molecule type" value="Genomic_DNA"/>
</dbReference>
<protein>
    <submittedName>
        <fullName evidence="4">Polar amino acid transport system substrate-binding protein</fullName>
    </submittedName>
</protein>
<dbReference type="PANTHER" id="PTHR35936:SF17">
    <property type="entry name" value="ARGININE-BINDING EXTRACELLULAR PROTEIN ARTP"/>
    <property type="match status" value="1"/>
</dbReference>
<evidence type="ECO:0000256" key="2">
    <source>
        <dbReference type="SAM" id="SignalP"/>
    </source>
</evidence>
<gene>
    <name evidence="4" type="ORF">SAMN02745120_0313</name>
</gene>
<evidence type="ECO:0000313" key="5">
    <source>
        <dbReference type="Proteomes" id="UP000243406"/>
    </source>
</evidence>
<sequence length="266" mass="28819">MKKKLMGLGVAILMVLSFVGCSSSAEEEKSAVEMIKEKGKIVVGTSADYPPYEFHKEINGVDTYVGFDIAIAQKIAEDMGVELEIVDMKFDGLLAALTGKKIDFIAAGMNPTEERKKSVDFSIVYYDAHSTMLVAADKVDMLKAPEDFKGLKVGVQKGTIQEEIADTQFPDSEKVAISKIPNLIMELQSGKIDGIILAEVVAKSYADANESIAVNNLDLGSEGGVALAINKNQEDLLSQINSTLETIIEDKTLEKYIIEATELSAQ</sequence>
<feature type="signal peptide" evidence="2">
    <location>
        <begin position="1"/>
        <end position="25"/>
    </location>
</feature>
<dbReference type="SUPFAM" id="SSF53850">
    <property type="entry name" value="Periplasmic binding protein-like II"/>
    <property type="match status" value="1"/>
</dbReference>
<dbReference type="OrthoDB" id="9774451at2"/>
<feature type="chain" id="PRO_5010561770" evidence="2">
    <location>
        <begin position="26"/>
        <end position="266"/>
    </location>
</feature>
<dbReference type="SMART" id="SM00062">
    <property type="entry name" value="PBPb"/>
    <property type="match status" value="1"/>
</dbReference>
<feature type="domain" description="Solute-binding protein family 3/N-terminal" evidence="3">
    <location>
        <begin position="40"/>
        <end position="265"/>
    </location>
</feature>
<evidence type="ECO:0000256" key="1">
    <source>
        <dbReference type="ARBA" id="ARBA00022729"/>
    </source>
</evidence>
<keyword evidence="1 2" id="KW-0732">Signal</keyword>
<reference evidence="5" key="1">
    <citation type="submission" date="2017-02" db="EMBL/GenBank/DDBJ databases">
        <authorList>
            <person name="Varghese N."/>
            <person name="Submissions S."/>
        </authorList>
    </citation>
    <scope>NUCLEOTIDE SEQUENCE [LARGE SCALE GENOMIC DNA]</scope>
    <source>
        <strain evidence="5">ATCC 35199</strain>
    </source>
</reference>
<dbReference type="Pfam" id="PF00497">
    <property type="entry name" value="SBP_bac_3"/>
    <property type="match status" value="1"/>
</dbReference>
<dbReference type="AlphaFoldDB" id="A0A1T4ZS07"/>
<dbReference type="RefSeq" id="WP_013361820.1">
    <property type="nucleotide sequence ID" value="NZ_FUYN01000001.1"/>
</dbReference>
<accession>A0A1T4ZS07</accession>